<dbReference type="AlphaFoldDB" id="A0A7J5QGS7"/>
<reference evidence="2 3" key="1">
    <citation type="journal article" date="2019" name="Nat. Med.">
        <title>A library of human gut bacterial isolates paired with longitudinal multiomics data enables mechanistic microbiome research.</title>
        <authorList>
            <person name="Poyet M."/>
            <person name="Groussin M."/>
            <person name="Gibbons S.M."/>
            <person name="Avila-Pacheco J."/>
            <person name="Jiang X."/>
            <person name="Kearney S.M."/>
            <person name="Perrotta A.R."/>
            <person name="Berdy B."/>
            <person name="Zhao S."/>
            <person name="Lieberman T.D."/>
            <person name="Swanson P.K."/>
            <person name="Smith M."/>
            <person name="Roesemann S."/>
            <person name="Alexander J.E."/>
            <person name="Rich S.A."/>
            <person name="Livny J."/>
            <person name="Vlamakis H."/>
            <person name="Clish C."/>
            <person name="Bullock K."/>
            <person name="Deik A."/>
            <person name="Scott J."/>
            <person name="Pierce K.A."/>
            <person name="Xavier R.J."/>
            <person name="Alm E.J."/>
        </authorList>
    </citation>
    <scope>NUCLEOTIDE SEQUENCE [LARGE SCALE GENOMIC DNA]</scope>
    <source>
        <strain evidence="2 3">BIOML-A16</strain>
    </source>
</reference>
<dbReference type="Pfam" id="PF04448">
    <property type="entry name" value="DUF551"/>
    <property type="match status" value="1"/>
</dbReference>
<dbReference type="InterPro" id="IPR007539">
    <property type="entry name" value="DUF551"/>
</dbReference>
<dbReference type="RefSeq" id="WP_151926667.1">
    <property type="nucleotide sequence ID" value="NZ_WDCP01000003.1"/>
</dbReference>
<dbReference type="EMBL" id="WDCP01000003">
    <property type="protein sequence ID" value="KAB6341519.1"/>
    <property type="molecule type" value="Genomic_DNA"/>
</dbReference>
<accession>A0A7J5QGS7</accession>
<evidence type="ECO:0000313" key="3">
    <source>
        <dbReference type="Proteomes" id="UP000438288"/>
    </source>
</evidence>
<evidence type="ECO:0000259" key="1">
    <source>
        <dbReference type="Pfam" id="PF04448"/>
    </source>
</evidence>
<dbReference type="Proteomes" id="UP000438288">
    <property type="component" value="Unassembled WGS sequence"/>
</dbReference>
<organism evidence="2 3">
    <name type="scientific">Bacteroides xylanisolvens</name>
    <dbReference type="NCBI Taxonomy" id="371601"/>
    <lineage>
        <taxon>Bacteria</taxon>
        <taxon>Pseudomonadati</taxon>
        <taxon>Bacteroidota</taxon>
        <taxon>Bacteroidia</taxon>
        <taxon>Bacteroidales</taxon>
        <taxon>Bacteroidaceae</taxon>
        <taxon>Bacteroides</taxon>
    </lineage>
</organism>
<proteinExistence type="predicted"/>
<sequence>MKLKDIVRQLANRINQPHVVEVYLRQVYAKGFLEGAKQSSWIRVEERLPDEGQRVLVGFLYYYKYDNREAESRKHIDIFTYENGVWTTDCDISYLGRNVQKDDIKVVCWMPIPSFDEILKSNRDIVNKI</sequence>
<name>A0A7J5QGS7_9BACE</name>
<protein>
    <submittedName>
        <fullName evidence="2">DUF551 domain-containing protein</fullName>
    </submittedName>
</protein>
<feature type="domain" description="DUF551" evidence="1">
    <location>
        <begin position="40"/>
        <end position="113"/>
    </location>
</feature>
<evidence type="ECO:0000313" key="2">
    <source>
        <dbReference type="EMBL" id="KAB6341519.1"/>
    </source>
</evidence>
<comment type="caution">
    <text evidence="2">The sequence shown here is derived from an EMBL/GenBank/DDBJ whole genome shotgun (WGS) entry which is preliminary data.</text>
</comment>
<gene>
    <name evidence="2" type="ORF">GAZ43_02940</name>
</gene>